<dbReference type="InterPro" id="IPR012427">
    <property type="entry name" value="DUF1622"/>
</dbReference>
<dbReference type="PANTHER" id="PTHR38468:SF1">
    <property type="entry name" value="SLL0939 PROTEIN"/>
    <property type="match status" value="1"/>
</dbReference>
<sequence>MEQTASFFDYVRDGSVLHDQLGWFVHAMEYLVVAIDIVSCVILLIGVGRFISGFLRAELSGDAKARVRGVNSERVELGRYILAGLELFIVSDILHTALSLAMADLVFLGLLVIIRSLISYFLDRELEQVKKELAE</sequence>
<evidence type="ECO:0000313" key="2">
    <source>
        <dbReference type="EMBL" id="SFJ29467.1"/>
    </source>
</evidence>
<keyword evidence="1" id="KW-1133">Transmembrane helix</keyword>
<dbReference type="Pfam" id="PF07784">
    <property type="entry name" value="DUF1622"/>
    <property type="match status" value="1"/>
</dbReference>
<organism evidence="2 3">
    <name type="scientific">Jannaschia pohangensis</name>
    <dbReference type="NCBI Taxonomy" id="390807"/>
    <lineage>
        <taxon>Bacteria</taxon>
        <taxon>Pseudomonadati</taxon>
        <taxon>Pseudomonadota</taxon>
        <taxon>Alphaproteobacteria</taxon>
        <taxon>Rhodobacterales</taxon>
        <taxon>Roseobacteraceae</taxon>
        <taxon>Jannaschia</taxon>
    </lineage>
</organism>
<feature type="transmembrane region" description="Helical" evidence="1">
    <location>
        <begin position="100"/>
        <end position="122"/>
    </location>
</feature>
<protein>
    <submittedName>
        <fullName evidence="2">Uncharacterized membrane protein</fullName>
    </submittedName>
</protein>
<keyword evidence="3" id="KW-1185">Reference proteome</keyword>
<dbReference type="STRING" id="390807.SAMN04488095_2433"/>
<evidence type="ECO:0000256" key="1">
    <source>
        <dbReference type="SAM" id="Phobius"/>
    </source>
</evidence>
<gene>
    <name evidence="2" type="ORF">SAMN04488095_2433</name>
</gene>
<dbReference type="PANTHER" id="PTHR38468">
    <property type="entry name" value="SLL0939 PROTEIN"/>
    <property type="match status" value="1"/>
</dbReference>
<accession>A0A1I3Q7S5</accession>
<dbReference type="AlphaFoldDB" id="A0A1I3Q7S5"/>
<dbReference type="OrthoDB" id="7060802at2"/>
<dbReference type="RefSeq" id="WP_092780901.1">
    <property type="nucleotide sequence ID" value="NZ_FORA01000003.1"/>
</dbReference>
<dbReference type="Proteomes" id="UP000199110">
    <property type="component" value="Unassembled WGS sequence"/>
</dbReference>
<keyword evidence="1" id="KW-0472">Membrane</keyword>
<reference evidence="2 3" key="1">
    <citation type="submission" date="2016-10" db="EMBL/GenBank/DDBJ databases">
        <authorList>
            <person name="de Groot N.N."/>
        </authorList>
    </citation>
    <scope>NUCLEOTIDE SEQUENCE [LARGE SCALE GENOMIC DNA]</scope>
    <source>
        <strain evidence="2 3">DSM 19073</strain>
    </source>
</reference>
<dbReference type="EMBL" id="FORA01000003">
    <property type="protein sequence ID" value="SFJ29467.1"/>
    <property type="molecule type" value="Genomic_DNA"/>
</dbReference>
<feature type="transmembrane region" description="Helical" evidence="1">
    <location>
        <begin position="30"/>
        <end position="56"/>
    </location>
</feature>
<keyword evidence="1" id="KW-0812">Transmembrane</keyword>
<name>A0A1I3Q7S5_9RHOB</name>
<proteinExistence type="predicted"/>
<evidence type="ECO:0000313" key="3">
    <source>
        <dbReference type="Proteomes" id="UP000199110"/>
    </source>
</evidence>